<dbReference type="InterPro" id="IPR029058">
    <property type="entry name" value="AB_hydrolase_fold"/>
</dbReference>
<keyword evidence="4" id="KW-0858">Xylan degradation</keyword>
<organism evidence="11 12">
    <name type="scientific">Xylaria multiplex</name>
    <dbReference type="NCBI Taxonomy" id="323545"/>
    <lineage>
        <taxon>Eukaryota</taxon>
        <taxon>Fungi</taxon>
        <taxon>Dikarya</taxon>
        <taxon>Ascomycota</taxon>
        <taxon>Pezizomycotina</taxon>
        <taxon>Sordariomycetes</taxon>
        <taxon>Xylariomycetidae</taxon>
        <taxon>Xylariales</taxon>
        <taxon>Xylariaceae</taxon>
        <taxon>Xylaria</taxon>
    </lineage>
</organism>
<comment type="caution">
    <text evidence="11">The sequence shown here is derived from an EMBL/GenBank/DDBJ whole genome shotgun (WGS) entry which is preliminary data.</text>
</comment>
<keyword evidence="7" id="KW-0119">Carbohydrate metabolism</keyword>
<feature type="chain" id="PRO_5039328452" description="feruloyl esterase" evidence="10">
    <location>
        <begin position="20"/>
        <end position="335"/>
    </location>
</feature>
<keyword evidence="5 10" id="KW-0732">Signal</keyword>
<dbReference type="Gene3D" id="3.40.50.1820">
    <property type="entry name" value="alpha/beta hydrolase"/>
    <property type="match status" value="1"/>
</dbReference>
<gene>
    <name evidence="11" type="ORF">GQX73_g4170</name>
</gene>
<dbReference type="PANTHER" id="PTHR38050:SF2">
    <property type="entry name" value="FERULOYL ESTERASE C-RELATED"/>
    <property type="match status" value="1"/>
</dbReference>
<name>A0A7C8IUI8_9PEZI</name>
<keyword evidence="12" id="KW-1185">Reference proteome</keyword>
<evidence type="ECO:0000256" key="3">
    <source>
        <dbReference type="ARBA" id="ARBA00022525"/>
    </source>
</evidence>
<dbReference type="Proteomes" id="UP000481858">
    <property type="component" value="Unassembled WGS sequence"/>
</dbReference>
<dbReference type="GO" id="GO:0005576">
    <property type="term" value="C:extracellular region"/>
    <property type="evidence" value="ECO:0007669"/>
    <property type="project" value="UniProtKB-SubCell"/>
</dbReference>
<accession>A0A7C8IUI8</accession>
<comment type="catalytic activity">
    <reaction evidence="9">
        <text>feruloyl-polysaccharide + H2O = ferulate + polysaccharide.</text>
        <dbReference type="EC" id="3.1.1.73"/>
    </reaction>
</comment>
<evidence type="ECO:0000256" key="5">
    <source>
        <dbReference type="ARBA" id="ARBA00022729"/>
    </source>
</evidence>
<evidence type="ECO:0000256" key="2">
    <source>
        <dbReference type="ARBA" id="ARBA00013091"/>
    </source>
</evidence>
<evidence type="ECO:0000256" key="4">
    <source>
        <dbReference type="ARBA" id="ARBA00022651"/>
    </source>
</evidence>
<reference evidence="11 12" key="1">
    <citation type="submission" date="2019-12" db="EMBL/GenBank/DDBJ databases">
        <title>Draft genome sequence of the ascomycete Xylaria multiplex DSM 110363.</title>
        <authorList>
            <person name="Buettner E."/>
            <person name="Kellner H."/>
        </authorList>
    </citation>
    <scope>NUCLEOTIDE SEQUENCE [LARGE SCALE GENOMIC DNA]</scope>
    <source>
        <strain evidence="11 12">DSM 110363</strain>
    </source>
</reference>
<feature type="signal peptide" evidence="10">
    <location>
        <begin position="1"/>
        <end position="19"/>
    </location>
</feature>
<evidence type="ECO:0000313" key="12">
    <source>
        <dbReference type="Proteomes" id="UP000481858"/>
    </source>
</evidence>
<dbReference type="OrthoDB" id="424610at2759"/>
<dbReference type="AlphaFoldDB" id="A0A7C8IUI8"/>
<dbReference type="InterPro" id="IPR043595">
    <property type="entry name" value="FaeB/C/D"/>
</dbReference>
<evidence type="ECO:0000256" key="7">
    <source>
        <dbReference type="ARBA" id="ARBA00023277"/>
    </source>
</evidence>
<evidence type="ECO:0000256" key="9">
    <source>
        <dbReference type="ARBA" id="ARBA00034075"/>
    </source>
</evidence>
<proteinExistence type="predicted"/>
<evidence type="ECO:0000313" key="11">
    <source>
        <dbReference type="EMBL" id="KAF2969445.1"/>
    </source>
</evidence>
<dbReference type="SUPFAM" id="SSF53474">
    <property type="entry name" value="alpha/beta-Hydrolases"/>
    <property type="match status" value="1"/>
</dbReference>
<evidence type="ECO:0000256" key="6">
    <source>
        <dbReference type="ARBA" id="ARBA00022801"/>
    </source>
</evidence>
<evidence type="ECO:0000256" key="8">
    <source>
        <dbReference type="ARBA" id="ARBA00023326"/>
    </source>
</evidence>
<dbReference type="EMBL" id="WUBL01000036">
    <property type="protein sequence ID" value="KAF2969445.1"/>
    <property type="molecule type" value="Genomic_DNA"/>
</dbReference>
<dbReference type="InParanoid" id="A0A7C8IUI8"/>
<keyword evidence="3" id="KW-0964">Secreted</keyword>
<keyword evidence="6" id="KW-0378">Hydrolase</keyword>
<dbReference type="EC" id="3.1.1.73" evidence="2"/>
<dbReference type="GO" id="GO:0030600">
    <property type="term" value="F:feruloyl esterase activity"/>
    <property type="evidence" value="ECO:0007669"/>
    <property type="project" value="UniProtKB-EC"/>
</dbReference>
<evidence type="ECO:0000256" key="1">
    <source>
        <dbReference type="ARBA" id="ARBA00004613"/>
    </source>
</evidence>
<protein>
    <recommendedName>
        <fullName evidence="2">feruloyl esterase</fullName>
        <ecNumber evidence="2">3.1.1.73</ecNumber>
    </recommendedName>
</protein>
<comment type="subcellular location">
    <subcellularLocation>
        <location evidence="1">Secreted</location>
    </subcellularLocation>
</comment>
<evidence type="ECO:0000256" key="10">
    <source>
        <dbReference type="SAM" id="SignalP"/>
    </source>
</evidence>
<sequence>MAISMLFAAGLLLARASMASPIGLASIHNASGCGKDPGVGINTRINATLPSGRTYLFWVPPNYDSRKATPLILSFHGGTRTPDSQADLDLLTTPFFNTDHIVVYPSSGQYGENRGRYWQGAPQVPADVDDVAYVLEVLDAVESWLCIDADRVYATGKSQGGRMTNNLACDARSSARIAAFAPVSGSYYVNATGAECTPLTLAFECHPARTRVPMFIFHGGDDKTINYGGGPRSGECLPYIPHFVAAWAARDGLGDGPEEVGPLPGAGDNATLYRYGYRSRQDLVEFVYSGDRVDHQWPATIPNTDSVEHGAPPATFNASSIIMDFFGRYTLQGRR</sequence>
<keyword evidence="8" id="KW-0624">Polysaccharide degradation</keyword>
<dbReference type="PANTHER" id="PTHR38050">
    <property type="match status" value="1"/>
</dbReference>
<dbReference type="GO" id="GO:0045493">
    <property type="term" value="P:xylan catabolic process"/>
    <property type="evidence" value="ECO:0007669"/>
    <property type="project" value="UniProtKB-KW"/>
</dbReference>